<evidence type="ECO:0000313" key="5">
    <source>
        <dbReference type="Proteomes" id="UP001595640"/>
    </source>
</evidence>
<dbReference type="PANTHER" id="PTHR38038">
    <property type="entry name" value="PENICILLIN-BINDING PROTEIN ACTIVATOR LPOA"/>
    <property type="match status" value="1"/>
</dbReference>
<evidence type="ECO:0000256" key="3">
    <source>
        <dbReference type="SAM" id="SignalP"/>
    </source>
</evidence>
<protein>
    <submittedName>
        <fullName evidence="4">Penicillin-binding protein activator</fullName>
    </submittedName>
</protein>
<dbReference type="RefSeq" id="WP_019018183.1">
    <property type="nucleotide sequence ID" value="NZ_BMXD01000002.1"/>
</dbReference>
<dbReference type="Pfam" id="PF04348">
    <property type="entry name" value="LppC"/>
    <property type="match status" value="1"/>
</dbReference>
<feature type="chain" id="PRO_5045573219" evidence="3">
    <location>
        <begin position="24"/>
        <end position="621"/>
    </location>
</feature>
<dbReference type="PROSITE" id="PS51257">
    <property type="entry name" value="PROKAR_LIPOPROTEIN"/>
    <property type="match status" value="1"/>
</dbReference>
<dbReference type="Proteomes" id="UP001595640">
    <property type="component" value="Unassembled WGS sequence"/>
</dbReference>
<dbReference type="Gene3D" id="1.25.40.650">
    <property type="match status" value="1"/>
</dbReference>
<organism evidence="4 5">
    <name type="scientific">Modicisalibacter luteus</name>
    <dbReference type="NCBI Taxonomy" id="453962"/>
    <lineage>
        <taxon>Bacteria</taxon>
        <taxon>Pseudomonadati</taxon>
        <taxon>Pseudomonadota</taxon>
        <taxon>Gammaproteobacteria</taxon>
        <taxon>Oceanospirillales</taxon>
        <taxon>Halomonadaceae</taxon>
        <taxon>Modicisalibacter</taxon>
    </lineage>
</organism>
<dbReference type="SUPFAM" id="SSF53822">
    <property type="entry name" value="Periplasmic binding protein-like I"/>
    <property type="match status" value="1"/>
</dbReference>
<proteinExistence type="predicted"/>
<dbReference type="InterPro" id="IPR007443">
    <property type="entry name" value="LpoA"/>
</dbReference>
<dbReference type="Gene3D" id="3.40.50.2300">
    <property type="match status" value="2"/>
</dbReference>
<evidence type="ECO:0000256" key="2">
    <source>
        <dbReference type="SAM" id="MobiDB-lite"/>
    </source>
</evidence>
<comment type="caution">
    <text evidence="4">The sequence shown here is derived from an EMBL/GenBank/DDBJ whole genome shotgun (WGS) entry which is preliminary data.</text>
</comment>
<evidence type="ECO:0000313" key="4">
    <source>
        <dbReference type="EMBL" id="MFC3292569.1"/>
    </source>
</evidence>
<keyword evidence="3" id="KW-0732">Signal</keyword>
<dbReference type="PANTHER" id="PTHR38038:SF1">
    <property type="entry name" value="PENICILLIN-BINDING PROTEIN ACTIVATOR LPOA"/>
    <property type="match status" value="1"/>
</dbReference>
<evidence type="ECO:0000256" key="1">
    <source>
        <dbReference type="ARBA" id="ARBA00023136"/>
    </source>
</evidence>
<feature type="region of interest" description="Disordered" evidence="2">
    <location>
        <begin position="575"/>
        <end position="621"/>
    </location>
</feature>
<keyword evidence="1" id="KW-0472">Membrane</keyword>
<sequence>MIDKSLRRLVSAGLVALLLAGCAAPQGVVERLPDGQEPSELLSQAENQSGTEAARTRLQAADILARQGDNAQAIQIVKEIDASLLTPAERVERALLLSYLGLAQQDGRLVIEATSLLEGNIEIPRKDALTLRYRRGLALGMVGEPLPATKTLIGVQKDDPGFELNDEIWQQLTRLRGSSLQELANTQDPAVQGWLALLELQRRNSSDIARLFERIEEWRSTYPNHPAARRLPGDLQALRELRGRDVRHIAVFLPESGPLANVAKALREGIQARHMSALDQGEQTPQLSFYDTTGVDMQALYARAQMEGAQVVIGPLDKEQVSRLEVRNDVPLPTLALNYGTAPTNHAEGLFQYGLSAEDEARQVAQRAWRDGHRSAGMLVPDNPWGSRVSETFRQAWQELGGNVASLIRYNPEASVANAVKPLLNVRGERAQRNMDMLFLLALPSYARQVPPMLKFYYAGGLPIYATSHLYEGRPQPRVDHDLNNVMFVEIPWIIPDAAVGGEEALPYLDSYRKLRSDEEPALFKLKAMGVDAYELGRKLPLLMSLPGSEIYGATGTLSVGTDSRIHRELPWAQFSGGVPQPPLHNNASDPDPAGERATPDTAPPSEAPDTTGAGRSSDGA</sequence>
<gene>
    <name evidence="4" type="ORF">ACFOEI_10860</name>
</gene>
<dbReference type="EMBL" id="JBHRUH010000015">
    <property type="protein sequence ID" value="MFC3292569.1"/>
    <property type="molecule type" value="Genomic_DNA"/>
</dbReference>
<accession>A0ABV7M3Y7</accession>
<name>A0ABV7M3Y7_9GAMM</name>
<dbReference type="InterPro" id="IPR028082">
    <property type="entry name" value="Peripla_BP_I"/>
</dbReference>
<keyword evidence="5" id="KW-1185">Reference proteome</keyword>
<feature type="signal peptide" evidence="3">
    <location>
        <begin position="1"/>
        <end position="23"/>
    </location>
</feature>
<dbReference type="CDD" id="cd06339">
    <property type="entry name" value="PBP1_YraM_LppC_lipoprotein-like"/>
    <property type="match status" value="1"/>
</dbReference>
<reference evidence="5" key="1">
    <citation type="journal article" date="2019" name="Int. J. Syst. Evol. Microbiol.">
        <title>The Global Catalogue of Microorganisms (GCM) 10K type strain sequencing project: providing services to taxonomists for standard genome sequencing and annotation.</title>
        <authorList>
            <consortium name="The Broad Institute Genomics Platform"/>
            <consortium name="The Broad Institute Genome Sequencing Center for Infectious Disease"/>
            <person name="Wu L."/>
            <person name="Ma J."/>
        </authorList>
    </citation>
    <scope>NUCLEOTIDE SEQUENCE [LARGE SCALE GENOMIC DNA]</scope>
    <source>
        <strain evidence="5">KCTC 12847</strain>
    </source>
</reference>